<dbReference type="PROSITE" id="PS50302">
    <property type="entry name" value="PUM"/>
    <property type="match status" value="2"/>
</dbReference>
<dbReference type="OrthoDB" id="677338at2759"/>
<dbReference type="SMART" id="SM00025">
    <property type="entry name" value="Pumilio"/>
    <property type="match status" value="4"/>
</dbReference>
<comment type="caution">
    <text evidence="6">The sequence shown here is derived from an EMBL/GenBank/DDBJ whole genome shotgun (WGS) entry which is preliminary data.</text>
</comment>
<evidence type="ECO:0000256" key="1">
    <source>
        <dbReference type="ARBA" id="ARBA00022737"/>
    </source>
</evidence>
<feature type="domain" description="PUM-HD" evidence="5">
    <location>
        <begin position="288"/>
        <end position="611"/>
    </location>
</feature>
<evidence type="ECO:0000313" key="7">
    <source>
        <dbReference type="Proteomes" id="UP000479710"/>
    </source>
</evidence>
<dbReference type="InterPro" id="IPR016024">
    <property type="entry name" value="ARM-type_fold"/>
</dbReference>
<keyword evidence="2" id="KW-0810">Translation regulation</keyword>
<dbReference type="Gene3D" id="1.25.10.10">
    <property type="entry name" value="Leucine-rich Repeat Variant"/>
    <property type="match status" value="1"/>
</dbReference>
<organism evidence="6 7">
    <name type="scientific">Oryza meyeriana var. granulata</name>
    <dbReference type="NCBI Taxonomy" id="110450"/>
    <lineage>
        <taxon>Eukaryota</taxon>
        <taxon>Viridiplantae</taxon>
        <taxon>Streptophyta</taxon>
        <taxon>Embryophyta</taxon>
        <taxon>Tracheophyta</taxon>
        <taxon>Spermatophyta</taxon>
        <taxon>Magnoliopsida</taxon>
        <taxon>Liliopsida</taxon>
        <taxon>Poales</taxon>
        <taxon>Poaceae</taxon>
        <taxon>BOP clade</taxon>
        <taxon>Oryzoideae</taxon>
        <taxon>Oryzeae</taxon>
        <taxon>Oryzinae</taxon>
        <taxon>Oryza</taxon>
        <taxon>Oryza meyeriana</taxon>
    </lineage>
</organism>
<evidence type="ECO:0000256" key="4">
    <source>
        <dbReference type="SAM" id="MobiDB-lite"/>
    </source>
</evidence>
<name>A0A6G1DG63_9ORYZ</name>
<dbReference type="EMBL" id="SPHZ02000006">
    <property type="protein sequence ID" value="KAF0911174.1"/>
    <property type="molecule type" value="Genomic_DNA"/>
</dbReference>
<feature type="region of interest" description="Disordered" evidence="4">
    <location>
        <begin position="36"/>
        <end position="72"/>
    </location>
</feature>
<dbReference type="PANTHER" id="PTHR12537">
    <property type="entry name" value="RNA BINDING PROTEIN PUMILIO-RELATED"/>
    <property type="match status" value="1"/>
</dbReference>
<evidence type="ECO:0000259" key="5">
    <source>
        <dbReference type="PROSITE" id="PS50303"/>
    </source>
</evidence>
<dbReference type="SUPFAM" id="SSF48371">
    <property type="entry name" value="ARM repeat"/>
    <property type="match status" value="1"/>
</dbReference>
<proteinExistence type="predicted"/>
<gene>
    <name evidence="6" type="ORF">E2562_007952</name>
</gene>
<feature type="repeat" description="Pumilio" evidence="3">
    <location>
        <begin position="546"/>
        <end position="583"/>
    </location>
</feature>
<dbReference type="PROSITE" id="PS50303">
    <property type="entry name" value="PUM_HD"/>
    <property type="match status" value="1"/>
</dbReference>
<dbReference type="InterPro" id="IPR033133">
    <property type="entry name" value="PUM-HD"/>
</dbReference>
<dbReference type="GO" id="GO:0003729">
    <property type="term" value="F:mRNA binding"/>
    <property type="evidence" value="ECO:0007669"/>
    <property type="project" value="TreeGrafter"/>
</dbReference>
<dbReference type="InterPro" id="IPR001313">
    <property type="entry name" value="Pumilio_RNA-bd_rpt"/>
</dbReference>
<protein>
    <recommendedName>
        <fullName evidence="5">PUM-HD domain-containing protein</fullName>
    </recommendedName>
</protein>
<sequence>MDRGKQSAASPPPPRPAYPADIEAYLDFSALSLGAASSSSSSRQVQLQERYATPTSPLMLPTSSQGGGVGQGGVHPLMQQFQMAHMRGTQQPSTYCVGEGSSGGGYFWPVGNGGFSPAAAAHGPSSDYAMPLAADRVMPLAADRVIPLAADGSSSDYVSRFGNCYANPFATAAPRPPAAPRPCTLRASASQYQPIGAVRSAVVAPSPSMASSSTRRYHPSASNYHPRAAIPEQQYLERRDLVNALRASPGDPSWRGGPRINEGRTPDEIRSEMLRGPMPLALVFFPESAAHVIRLLDEGVDQYRLSALATIKSNVHRVMDDKEGCQVFNALMRACAEREDEILAIIDAATALPVDGNGNGKPRTTQLLRVTRQDYGEASLRALIFAAAPFPDLCKLLTDCLVCESVMDHPKGDRLLRYCFMAMNYEDSKILIKFACYHANKMLISSPGSRCLAECFVNARDEELENLHHLILENATMIAKGHYSNYFMQKVLEHGGEGLKRDLVAILMADVVSLSRQQYGSYVVEACFLSTKSLGLLHLVLSTFVELPDEQLAEVVQCGYGNYVIQKLVDAGKDPFPQETILLARRIERLPEKVLDRMSAKQVMKVVRRLFPRHRFF</sequence>
<dbReference type="GO" id="GO:0006417">
    <property type="term" value="P:regulation of translation"/>
    <property type="evidence" value="ECO:0007669"/>
    <property type="project" value="UniProtKB-KW"/>
</dbReference>
<evidence type="ECO:0000256" key="3">
    <source>
        <dbReference type="PROSITE-ProRule" id="PRU00317"/>
    </source>
</evidence>
<dbReference type="Pfam" id="PF00806">
    <property type="entry name" value="PUF"/>
    <property type="match status" value="3"/>
</dbReference>
<dbReference type="InterPro" id="IPR011989">
    <property type="entry name" value="ARM-like"/>
</dbReference>
<evidence type="ECO:0000256" key="2">
    <source>
        <dbReference type="ARBA" id="ARBA00022845"/>
    </source>
</evidence>
<dbReference type="AlphaFoldDB" id="A0A6G1DG63"/>
<dbReference type="PANTHER" id="PTHR12537:SF133">
    <property type="entry name" value="OS03G0193150 PROTEIN"/>
    <property type="match status" value="1"/>
</dbReference>
<feature type="region of interest" description="Disordered" evidence="4">
    <location>
        <begin position="1"/>
        <end position="20"/>
    </location>
</feature>
<feature type="repeat" description="Pumilio" evidence="3">
    <location>
        <begin position="469"/>
        <end position="505"/>
    </location>
</feature>
<evidence type="ECO:0000313" key="6">
    <source>
        <dbReference type="EMBL" id="KAF0911174.1"/>
    </source>
</evidence>
<reference evidence="6 7" key="1">
    <citation type="submission" date="2019-11" db="EMBL/GenBank/DDBJ databases">
        <title>Whole genome sequence of Oryza granulata.</title>
        <authorList>
            <person name="Li W."/>
        </authorList>
    </citation>
    <scope>NUCLEOTIDE SEQUENCE [LARGE SCALE GENOMIC DNA]</scope>
    <source>
        <strain evidence="7">cv. Menghai</strain>
        <tissue evidence="6">Leaf</tissue>
    </source>
</reference>
<dbReference type="Proteomes" id="UP000479710">
    <property type="component" value="Unassembled WGS sequence"/>
</dbReference>
<dbReference type="GO" id="GO:0005737">
    <property type="term" value="C:cytoplasm"/>
    <property type="evidence" value="ECO:0007669"/>
    <property type="project" value="TreeGrafter"/>
</dbReference>
<keyword evidence="7" id="KW-1185">Reference proteome</keyword>
<keyword evidence="1" id="KW-0677">Repeat</keyword>
<accession>A0A6G1DG63</accession>